<keyword evidence="5 6" id="KW-0472">Membrane</keyword>
<dbReference type="GO" id="GO:0005886">
    <property type="term" value="C:plasma membrane"/>
    <property type="evidence" value="ECO:0007669"/>
    <property type="project" value="UniProtKB-SubCell"/>
</dbReference>
<evidence type="ECO:0000256" key="4">
    <source>
        <dbReference type="ARBA" id="ARBA00022989"/>
    </source>
</evidence>
<evidence type="ECO:0000256" key="1">
    <source>
        <dbReference type="ARBA" id="ARBA00004651"/>
    </source>
</evidence>
<evidence type="ECO:0000259" key="7">
    <source>
        <dbReference type="Pfam" id="PF00482"/>
    </source>
</evidence>
<organism evidence="8 9">
    <name type="scientific">Arthrobacter subterraneus</name>
    <dbReference type="NCBI Taxonomy" id="335973"/>
    <lineage>
        <taxon>Bacteria</taxon>
        <taxon>Bacillati</taxon>
        <taxon>Actinomycetota</taxon>
        <taxon>Actinomycetes</taxon>
        <taxon>Micrococcales</taxon>
        <taxon>Micrococcaceae</taxon>
        <taxon>Arthrobacter</taxon>
    </lineage>
</organism>
<dbReference type="PANTHER" id="PTHR35007:SF4">
    <property type="entry name" value="CONSERVED TRANSMEMBRANE PROTEIN-RELATED"/>
    <property type="match status" value="1"/>
</dbReference>
<keyword evidence="3 6" id="KW-0812">Transmembrane</keyword>
<feature type="transmembrane region" description="Helical" evidence="6">
    <location>
        <begin position="6"/>
        <end position="23"/>
    </location>
</feature>
<dbReference type="AlphaFoldDB" id="A0A1G8D7B9"/>
<keyword evidence="9" id="KW-1185">Reference proteome</keyword>
<comment type="subcellular location">
    <subcellularLocation>
        <location evidence="1">Cell membrane</location>
        <topology evidence="1">Multi-pass membrane protein</topology>
    </subcellularLocation>
</comment>
<feature type="transmembrane region" description="Helical" evidence="6">
    <location>
        <begin position="182"/>
        <end position="201"/>
    </location>
</feature>
<evidence type="ECO:0000313" key="9">
    <source>
        <dbReference type="Proteomes" id="UP000199258"/>
    </source>
</evidence>
<protein>
    <submittedName>
        <fullName evidence="8">Tight adherence protein B</fullName>
    </submittedName>
</protein>
<dbReference type="Pfam" id="PF00482">
    <property type="entry name" value="T2SSF"/>
    <property type="match status" value="1"/>
</dbReference>
<feature type="domain" description="Type II secretion system protein GspF" evidence="7">
    <location>
        <begin position="63"/>
        <end position="197"/>
    </location>
</feature>
<dbReference type="PANTHER" id="PTHR35007">
    <property type="entry name" value="INTEGRAL MEMBRANE PROTEIN-RELATED"/>
    <property type="match status" value="1"/>
</dbReference>
<dbReference type="InterPro" id="IPR018076">
    <property type="entry name" value="T2SS_GspF_dom"/>
</dbReference>
<evidence type="ECO:0000256" key="3">
    <source>
        <dbReference type="ARBA" id="ARBA00022692"/>
    </source>
</evidence>
<dbReference type="EMBL" id="FNDT01000001">
    <property type="protein sequence ID" value="SDH53626.1"/>
    <property type="molecule type" value="Genomic_DNA"/>
</dbReference>
<evidence type="ECO:0000256" key="6">
    <source>
        <dbReference type="SAM" id="Phobius"/>
    </source>
</evidence>
<dbReference type="STRING" id="335973.SAMN04488693_101506"/>
<reference evidence="8 9" key="1">
    <citation type="submission" date="2016-10" db="EMBL/GenBank/DDBJ databases">
        <authorList>
            <person name="de Groot N.N."/>
        </authorList>
    </citation>
    <scope>NUCLEOTIDE SEQUENCE [LARGE SCALE GENOMIC DNA]</scope>
    <source>
        <strain evidence="8 9">NP_1H</strain>
    </source>
</reference>
<feature type="transmembrane region" description="Helical" evidence="6">
    <location>
        <begin position="207"/>
        <end position="228"/>
    </location>
</feature>
<keyword evidence="4 6" id="KW-1133">Transmembrane helix</keyword>
<evidence type="ECO:0000256" key="5">
    <source>
        <dbReference type="ARBA" id="ARBA00023136"/>
    </source>
</evidence>
<name>A0A1G8D7B9_9MICC</name>
<dbReference type="Proteomes" id="UP000199258">
    <property type="component" value="Unassembled WGS sequence"/>
</dbReference>
<evidence type="ECO:0000313" key="8">
    <source>
        <dbReference type="EMBL" id="SDH53626.1"/>
    </source>
</evidence>
<accession>A0A1G8D7B9</accession>
<gene>
    <name evidence="8" type="ORF">SAMN04488693_101506</name>
</gene>
<keyword evidence="2" id="KW-1003">Cell membrane</keyword>
<evidence type="ECO:0000256" key="2">
    <source>
        <dbReference type="ARBA" id="ARBA00022475"/>
    </source>
</evidence>
<proteinExistence type="predicted"/>
<sequence length="245" mass="25547">MTGAVDMSGVLLAGTLFAAYWLLMLPRRPLHAAGAPARHPVASPRLVLPKRQRTTDPHEIPLFIHQLTGLLQAGRAPSQLWGDMLSVHGGSSGFPAAIKPALLPAHQAAQLGLSVPEVLREAGSQTRDPALRSLWRDLAACLEVAERSGASLAAVLSRYAAQRDAQLDSDAARGTALAGPRATVRLLSWLPLFGLGVGYLLGVDPVAVLLGSAPGIATLCAGAVLMVIGRFWSSRLVRAAAGDSA</sequence>